<dbReference type="PANTHER" id="PTHR22761:SF96">
    <property type="entry name" value="BCDNA.GH08385"/>
    <property type="match status" value="1"/>
</dbReference>
<organism evidence="2 3">
    <name type="scientific">Hydnum rufescens UP504</name>
    <dbReference type="NCBI Taxonomy" id="1448309"/>
    <lineage>
        <taxon>Eukaryota</taxon>
        <taxon>Fungi</taxon>
        <taxon>Dikarya</taxon>
        <taxon>Basidiomycota</taxon>
        <taxon>Agaricomycotina</taxon>
        <taxon>Agaricomycetes</taxon>
        <taxon>Cantharellales</taxon>
        <taxon>Hydnaceae</taxon>
        <taxon>Hydnum</taxon>
    </lineage>
</organism>
<dbReference type="EMBL" id="MU128911">
    <property type="protein sequence ID" value="KAF9520485.1"/>
    <property type="molecule type" value="Genomic_DNA"/>
</dbReference>
<feature type="region of interest" description="Disordered" evidence="1">
    <location>
        <begin position="455"/>
        <end position="479"/>
    </location>
</feature>
<accession>A0A9P6BBP6</accession>
<dbReference type="OrthoDB" id="10250120at2759"/>
<dbReference type="GO" id="GO:0006900">
    <property type="term" value="P:vesicle budding from membrane"/>
    <property type="evidence" value="ECO:0007669"/>
    <property type="project" value="TreeGrafter"/>
</dbReference>
<dbReference type="Pfam" id="PF25880">
    <property type="entry name" value="WHD_CHMP7_1st"/>
    <property type="match status" value="1"/>
</dbReference>
<keyword evidence="3" id="KW-1185">Reference proteome</keyword>
<evidence type="ECO:0008006" key="4">
    <source>
        <dbReference type="Google" id="ProtNLM"/>
    </source>
</evidence>
<evidence type="ECO:0000313" key="2">
    <source>
        <dbReference type="EMBL" id="KAF9520485.1"/>
    </source>
</evidence>
<evidence type="ECO:0000256" key="1">
    <source>
        <dbReference type="SAM" id="MobiDB-lite"/>
    </source>
</evidence>
<evidence type="ECO:0000313" key="3">
    <source>
        <dbReference type="Proteomes" id="UP000886523"/>
    </source>
</evidence>
<dbReference type="GO" id="GO:0000815">
    <property type="term" value="C:ESCRT III complex"/>
    <property type="evidence" value="ECO:0007669"/>
    <property type="project" value="TreeGrafter"/>
</dbReference>
<dbReference type="GO" id="GO:0009898">
    <property type="term" value="C:cytoplasmic side of plasma membrane"/>
    <property type="evidence" value="ECO:0007669"/>
    <property type="project" value="TreeGrafter"/>
</dbReference>
<protein>
    <recommendedName>
        <fullName evidence="4">Snf7-domain-containing protein</fullName>
    </recommendedName>
</protein>
<dbReference type="GO" id="GO:0005771">
    <property type="term" value="C:multivesicular body"/>
    <property type="evidence" value="ECO:0007669"/>
    <property type="project" value="TreeGrafter"/>
</dbReference>
<dbReference type="Proteomes" id="UP000886523">
    <property type="component" value="Unassembled WGS sequence"/>
</dbReference>
<proteinExistence type="predicted"/>
<dbReference type="InterPro" id="IPR005024">
    <property type="entry name" value="Snf7_fam"/>
</dbReference>
<dbReference type="AlphaFoldDB" id="A0A9P6BBP6"/>
<reference evidence="2" key="1">
    <citation type="journal article" date="2020" name="Nat. Commun.">
        <title>Large-scale genome sequencing of mycorrhizal fungi provides insights into the early evolution of symbiotic traits.</title>
        <authorList>
            <person name="Miyauchi S."/>
            <person name="Kiss E."/>
            <person name="Kuo A."/>
            <person name="Drula E."/>
            <person name="Kohler A."/>
            <person name="Sanchez-Garcia M."/>
            <person name="Morin E."/>
            <person name="Andreopoulos B."/>
            <person name="Barry K.W."/>
            <person name="Bonito G."/>
            <person name="Buee M."/>
            <person name="Carver A."/>
            <person name="Chen C."/>
            <person name="Cichocki N."/>
            <person name="Clum A."/>
            <person name="Culley D."/>
            <person name="Crous P.W."/>
            <person name="Fauchery L."/>
            <person name="Girlanda M."/>
            <person name="Hayes R.D."/>
            <person name="Keri Z."/>
            <person name="LaButti K."/>
            <person name="Lipzen A."/>
            <person name="Lombard V."/>
            <person name="Magnuson J."/>
            <person name="Maillard F."/>
            <person name="Murat C."/>
            <person name="Nolan M."/>
            <person name="Ohm R.A."/>
            <person name="Pangilinan J."/>
            <person name="Pereira M.F."/>
            <person name="Perotto S."/>
            <person name="Peter M."/>
            <person name="Pfister S."/>
            <person name="Riley R."/>
            <person name="Sitrit Y."/>
            <person name="Stielow J.B."/>
            <person name="Szollosi G."/>
            <person name="Zifcakova L."/>
            <person name="Stursova M."/>
            <person name="Spatafora J.W."/>
            <person name="Tedersoo L."/>
            <person name="Vaario L.M."/>
            <person name="Yamada A."/>
            <person name="Yan M."/>
            <person name="Wang P."/>
            <person name="Xu J."/>
            <person name="Bruns T."/>
            <person name="Baldrian P."/>
            <person name="Vilgalys R."/>
            <person name="Dunand C."/>
            <person name="Henrissat B."/>
            <person name="Grigoriev I.V."/>
            <person name="Hibbett D."/>
            <person name="Nagy L.G."/>
            <person name="Martin F.M."/>
        </authorList>
    </citation>
    <scope>NUCLEOTIDE SEQUENCE</scope>
    <source>
        <strain evidence="2">UP504</strain>
    </source>
</reference>
<dbReference type="GO" id="GO:0032511">
    <property type="term" value="P:late endosome to vacuole transport via multivesicular body sorting pathway"/>
    <property type="evidence" value="ECO:0007669"/>
    <property type="project" value="TreeGrafter"/>
</dbReference>
<comment type="caution">
    <text evidence="2">The sequence shown here is derived from an EMBL/GenBank/DDBJ whole genome shotgun (WGS) entry which is preliminary data.</text>
</comment>
<gene>
    <name evidence="2" type="ORF">BS47DRAFT_1387120</name>
</gene>
<sequence>MSELSKFLATIPEFTKTSRLQSLYSDISRQKVSNPTGYQANVLWWKTLLQDIVKRGLQSTSDHFVLHVDSDLIESLRWGKVGRPLSMPSVVSDLKATRDFIPLDDFLSSSSSVHATYPLPYRVASLVLGRPLWWALEQLNIVGESENPGSYDSRWALSQGSYVVLDVLEVAAEAIIKAQLGTGSLSLSESTHNLSSFRTKFAPIILPRAPESLTDLDIQVLLRYLERDKGALVSEKEVIKFAEPNSVLTEITDVDRGVAEMKLTRLHLQEQVDEIQRKIEDRVTKIKDLILSKRQEMAKSYLRSKKLLEELLVNRLKSLETIQTILLKLDTAAGDIEASHLILFSPPHSGLDNLPDNAHTLLAHPTLQRDYVDATLANISDALANHAEIEQAIQLGGKDAQRAANVDFDDDELDVELAEMVQAQQAEGVIHAPQLERLEEDEGRGHVKAALSQIQVPLHSPFPSSQSAPPIRHRDAQLE</sequence>
<name>A0A9P6BBP6_9AGAM</name>
<dbReference type="PANTHER" id="PTHR22761">
    <property type="entry name" value="CHARGED MULTIVESICULAR BODY PROTEIN"/>
    <property type="match status" value="1"/>
</dbReference>